<evidence type="ECO:0000256" key="9">
    <source>
        <dbReference type="ARBA" id="ARBA00022723"/>
    </source>
</evidence>
<comment type="subcellular location">
    <subcellularLocation>
        <location evidence="2">Cytoplasm</location>
    </subcellularLocation>
</comment>
<dbReference type="EC" id="5.3.1.8" evidence="5 16"/>
<evidence type="ECO:0000256" key="14">
    <source>
        <dbReference type="PIRSR" id="PIRSR001480-1"/>
    </source>
</evidence>
<feature type="domain" description="Phosphomannose isomerase type I helical insertion" evidence="21">
    <location>
        <begin position="196"/>
        <end position="282"/>
    </location>
</feature>
<dbReference type="STRING" id="62062.ENSHHUP00000057659"/>
<dbReference type="InterPro" id="IPR018050">
    <property type="entry name" value="Pmannose_isomerase-type1_CS"/>
</dbReference>
<keyword evidence="10 15" id="KW-0862">Zinc</keyword>
<feature type="active site" evidence="14">
    <location>
        <position position="320"/>
    </location>
</feature>
<dbReference type="GO" id="GO:0004476">
    <property type="term" value="F:mannose-6-phosphate isomerase activity"/>
    <property type="evidence" value="ECO:0007669"/>
    <property type="project" value="UniProtKB-EC"/>
</dbReference>
<evidence type="ECO:0000256" key="10">
    <source>
        <dbReference type="ARBA" id="ARBA00022833"/>
    </source>
</evidence>
<feature type="binding site" evidence="15">
    <location>
        <position position="136"/>
    </location>
    <ligand>
        <name>Zn(2+)</name>
        <dbReference type="ChEBI" id="CHEBI:29105"/>
    </ligand>
</feature>
<dbReference type="InterPro" id="IPR016305">
    <property type="entry name" value="Mannose-6-P_Isomerase"/>
</dbReference>
<proteinExistence type="inferred from homology"/>
<feature type="binding site" evidence="15">
    <location>
        <position position="163"/>
    </location>
    <ligand>
        <name>Zn(2+)</name>
        <dbReference type="ChEBI" id="CHEBI:29105"/>
    </ligand>
</feature>
<protein>
    <recommendedName>
        <fullName evidence="6 16">Mannose-6-phosphate isomerase</fullName>
        <ecNumber evidence="5 16">5.3.1.8</ecNumber>
    </recommendedName>
</protein>
<dbReference type="UniPathway" id="UPA00126">
    <property type="reaction ID" value="UER00423"/>
</dbReference>
<dbReference type="PROSITE" id="PS00966">
    <property type="entry name" value="PMI_I_2"/>
    <property type="match status" value="1"/>
</dbReference>
<feature type="binding site" evidence="15">
    <location>
        <position position="138"/>
    </location>
    <ligand>
        <name>Zn(2+)</name>
        <dbReference type="ChEBI" id="CHEBI:29105"/>
    </ligand>
</feature>
<dbReference type="PROSITE" id="PS00965">
    <property type="entry name" value="PMI_I_1"/>
    <property type="match status" value="1"/>
</dbReference>
<feature type="domain" description="Phosphomannose isomerase type I C-terminal" evidence="19">
    <location>
        <begin position="362"/>
        <end position="403"/>
    </location>
</feature>
<dbReference type="GO" id="GO:0001889">
    <property type="term" value="P:liver development"/>
    <property type="evidence" value="ECO:0007669"/>
    <property type="project" value="Ensembl"/>
</dbReference>
<evidence type="ECO:0000256" key="2">
    <source>
        <dbReference type="ARBA" id="ARBA00004496"/>
    </source>
</evidence>
<evidence type="ECO:0000256" key="17">
    <source>
        <dbReference type="RuleBase" id="RU004189"/>
    </source>
</evidence>
<comment type="function">
    <text evidence="13">Isomerase that catalyzes the interconversion of fructose-6-P and mannose-6-P and has a critical role in the supply of D-mannose derivatives required for many eukaryotic glycosylation reactions.</text>
</comment>
<evidence type="ECO:0000259" key="20">
    <source>
        <dbReference type="Pfam" id="PF20511"/>
    </source>
</evidence>
<reference evidence="22" key="2">
    <citation type="submission" date="2025-08" db="UniProtKB">
        <authorList>
            <consortium name="Ensembl"/>
        </authorList>
    </citation>
    <scope>IDENTIFICATION</scope>
</reference>
<evidence type="ECO:0000256" key="3">
    <source>
        <dbReference type="ARBA" id="ARBA00004666"/>
    </source>
</evidence>
<dbReference type="GeneTree" id="ENSGT00390000016075"/>
<evidence type="ECO:0000256" key="4">
    <source>
        <dbReference type="ARBA" id="ARBA00010772"/>
    </source>
</evidence>
<evidence type="ECO:0000259" key="21">
    <source>
        <dbReference type="Pfam" id="PF20512"/>
    </source>
</evidence>
<evidence type="ECO:0000313" key="23">
    <source>
        <dbReference type="Proteomes" id="UP000314982"/>
    </source>
</evidence>
<comment type="catalytic activity">
    <reaction evidence="1 16">
        <text>D-mannose 6-phosphate = D-fructose 6-phosphate</text>
        <dbReference type="Rhea" id="RHEA:12356"/>
        <dbReference type="ChEBI" id="CHEBI:58735"/>
        <dbReference type="ChEBI" id="CHEBI:61527"/>
        <dbReference type="EC" id="5.3.1.8"/>
    </reaction>
</comment>
<evidence type="ECO:0000256" key="16">
    <source>
        <dbReference type="RuleBase" id="RU000611"/>
    </source>
</evidence>
<evidence type="ECO:0000256" key="13">
    <source>
        <dbReference type="ARBA" id="ARBA00043915"/>
    </source>
</evidence>
<keyword evidence="11" id="KW-0007">Acetylation</keyword>
<comment type="pathway">
    <text evidence="3 18">Nucleotide-sugar biosynthesis; GDP-alpha-D-mannose biosynthesis; alpha-D-mannose 1-phosphate from D-fructose 6-phosphate: step 1/2.</text>
</comment>
<reference evidence="23" key="1">
    <citation type="submission" date="2018-06" db="EMBL/GenBank/DDBJ databases">
        <title>Genome assembly of Danube salmon.</title>
        <authorList>
            <person name="Macqueen D.J."/>
            <person name="Gundappa M.K."/>
        </authorList>
    </citation>
    <scope>NUCLEOTIDE SEQUENCE [LARGE SCALE GENOMIC DNA]</scope>
</reference>
<evidence type="ECO:0000256" key="6">
    <source>
        <dbReference type="ARBA" id="ARBA00018236"/>
    </source>
</evidence>
<dbReference type="PRINTS" id="PR00714">
    <property type="entry name" value="MAN6PISMRASE"/>
</dbReference>
<dbReference type="Ensembl" id="ENSHHUT00000059632.1">
    <property type="protein sequence ID" value="ENSHHUP00000057659.1"/>
    <property type="gene ID" value="ENSHHUG00000034345.1"/>
</dbReference>
<dbReference type="FunFam" id="2.60.120.10:FF:000044">
    <property type="entry name" value="Mannose-6-phosphate isomerase"/>
    <property type="match status" value="1"/>
</dbReference>
<evidence type="ECO:0000259" key="19">
    <source>
        <dbReference type="Pfam" id="PF01238"/>
    </source>
</evidence>
<dbReference type="InterPro" id="IPR011051">
    <property type="entry name" value="RmlC_Cupin_sf"/>
</dbReference>
<keyword evidence="9 15" id="KW-0479">Metal-binding</keyword>
<feature type="domain" description="Phosphomannose isomerase type I catalytic" evidence="20">
    <location>
        <begin position="32"/>
        <end position="180"/>
    </location>
</feature>
<dbReference type="PIRSF" id="PIRSF001480">
    <property type="entry name" value="Mannose-6-phosphate_isomerase"/>
    <property type="match status" value="1"/>
</dbReference>
<dbReference type="GO" id="GO:0090171">
    <property type="term" value="P:chondrocyte morphogenesis"/>
    <property type="evidence" value="ECO:0007669"/>
    <property type="project" value="Ensembl"/>
</dbReference>
<dbReference type="Pfam" id="PF20512">
    <property type="entry name" value="PMI_typeI_hel"/>
    <property type="match status" value="1"/>
</dbReference>
<dbReference type="GO" id="GO:0005829">
    <property type="term" value="C:cytosol"/>
    <property type="evidence" value="ECO:0007669"/>
    <property type="project" value="TreeGrafter"/>
</dbReference>
<evidence type="ECO:0000256" key="15">
    <source>
        <dbReference type="PIRSR" id="PIRSR001480-2"/>
    </source>
</evidence>
<dbReference type="GO" id="GO:0043009">
    <property type="term" value="P:chordate embryonic development"/>
    <property type="evidence" value="ECO:0007669"/>
    <property type="project" value="Ensembl"/>
</dbReference>
<evidence type="ECO:0000313" key="22">
    <source>
        <dbReference type="Ensembl" id="ENSHHUP00000057659.1"/>
    </source>
</evidence>
<dbReference type="Pfam" id="PF01238">
    <property type="entry name" value="PMI_typeI_C"/>
    <property type="match status" value="1"/>
</dbReference>
<dbReference type="GO" id="GO:0008270">
    <property type="term" value="F:zinc ion binding"/>
    <property type="evidence" value="ECO:0007669"/>
    <property type="project" value="InterPro"/>
</dbReference>
<dbReference type="Pfam" id="PF20511">
    <property type="entry name" value="PMI_typeI_cat"/>
    <property type="match status" value="1"/>
</dbReference>
<evidence type="ECO:0000256" key="11">
    <source>
        <dbReference type="ARBA" id="ARBA00022990"/>
    </source>
</evidence>
<dbReference type="NCBIfam" id="TIGR00218">
    <property type="entry name" value="manA"/>
    <property type="match status" value="1"/>
</dbReference>
<reference evidence="22" key="3">
    <citation type="submission" date="2025-09" db="UniProtKB">
        <authorList>
            <consortium name="Ensembl"/>
        </authorList>
    </citation>
    <scope>IDENTIFICATION</scope>
</reference>
<comment type="similarity">
    <text evidence="4 17">Belongs to the mannose-6-phosphate isomerase type 1 family.</text>
</comment>
<dbReference type="Proteomes" id="UP000314982">
    <property type="component" value="Unassembled WGS sequence"/>
</dbReference>
<evidence type="ECO:0000256" key="7">
    <source>
        <dbReference type="ARBA" id="ARBA00022490"/>
    </source>
</evidence>
<dbReference type="AlphaFoldDB" id="A0A4W5P9K9"/>
<evidence type="ECO:0000256" key="12">
    <source>
        <dbReference type="ARBA" id="ARBA00023235"/>
    </source>
</evidence>
<dbReference type="FunFam" id="2.60.120.10:FF:000060">
    <property type="entry name" value="Putative mannose-6-phosphate isomerase"/>
    <property type="match status" value="1"/>
</dbReference>
<dbReference type="InterPro" id="IPR001250">
    <property type="entry name" value="Man6P_Isoase-1"/>
</dbReference>
<keyword evidence="8" id="KW-0597">Phosphoprotein</keyword>
<dbReference type="PANTHER" id="PTHR10309:SF0">
    <property type="entry name" value="MANNOSE-6-PHOSPHATE ISOMERASE"/>
    <property type="match status" value="1"/>
</dbReference>
<dbReference type="CDD" id="cd07011">
    <property type="entry name" value="cupin_PMI_type_I_N"/>
    <property type="match status" value="1"/>
</dbReference>
<keyword evidence="7" id="KW-0963">Cytoplasm</keyword>
<dbReference type="PANTHER" id="PTHR10309">
    <property type="entry name" value="MANNOSE-6-PHOSPHATE ISOMERASE"/>
    <property type="match status" value="1"/>
</dbReference>
<accession>A0A4W5P9K9</accession>
<dbReference type="InterPro" id="IPR046456">
    <property type="entry name" value="PMI_typeI_C"/>
</dbReference>
<comment type="cofactor">
    <cofactor evidence="15 16">
        <name>Zn(2+)</name>
        <dbReference type="ChEBI" id="CHEBI:29105"/>
    </cofactor>
    <text evidence="15 16">Binds 1 zinc ion per subunit.</text>
</comment>
<dbReference type="InterPro" id="IPR046457">
    <property type="entry name" value="PMI_typeI_cat"/>
</dbReference>
<dbReference type="SUPFAM" id="SSF51182">
    <property type="entry name" value="RmlC-like cupins"/>
    <property type="match status" value="1"/>
</dbReference>
<name>A0A4W5P9K9_9TELE</name>
<dbReference type="InterPro" id="IPR014710">
    <property type="entry name" value="RmlC-like_jellyroll"/>
</dbReference>
<dbReference type="Gene3D" id="2.60.120.10">
    <property type="entry name" value="Jelly Rolls"/>
    <property type="match status" value="2"/>
</dbReference>
<dbReference type="Gene3D" id="1.10.441.10">
    <property type="entry name" value="Phosphomannose Isomerase, domain 2"/>
    <property type="match status" value="1"/>
</dbReference>
<evidence type="ECO:0000256" key="5">
    <source>
        <dbReference type="ARBA" id="ARBA00011956"/>
    </source>
</evidence>
<evidence type="ECO:0000256" key="8">
    <source>
        <dbReference type="ARBA" id="ARBA00022553"/>
    </source>
</evidence>
<keyword evidence="23" id="KW-1185">Reference proteome</keyword>
<sequence length="448" mass="48855">MKRNISDQLECIGFTFTMICLPLSPGWSPSKVFPLSCAVQNYAWGKVGLDSEVAKLVVGGDTSAVIEADQHYAELWMGAHPKGDALIKDNRIAQRTLGQWIADYPACLGSKVKDTFQGQLPFLFKVLSVNTALSIQAHPNRELAGRLHAQFPEHYPDNNHKPEMAVALTHFEGLCGFRPVEEIIGFLKSVPEFHALVGNEAAEELLSSIGEAGRTSLALKKCFTRMMNCEKKVFVDQLNMLVKRVTEEAAVGKDTSGSNSELLLRLHSQYPGDIGCFSIYFLNRMVLEPGDAMFLGANEPHAYLNGDCIECMACSDNTVRAGLTPKFIDVNTLCEMLNYSPAPASTKIFPSIQDPSDPFVYLYDPPVPDFTVMRIQVPASVRQYTVAPVDCAGILLVIEGEATGTSAAALSDITLSRGTVLFISANESVSLHVTSPSGMTMYRACSLL</sequence>
<dbReference type="GO" id="GO:0061611">
    <property type="term" value="P:mannose to fructose-6-phosphate catabolic process"/>
    <property type="evidence" value="ECO:0007669"/>
    <property type="project" value="UniProtKB-ARBA"/>
</dbReference>
<evidence type="ECO:0000256" key="18">
    <source>
        <dbReference type="RuleBase" id="RU004248"/>
    </source>
</evidence>
<dbReference type="InterPro" id="IPR046458">
    <property type="entry name" value="PMI_typeI_hel"/>
</dbReference>
<keyword evidence="12 16" id="KW-0413">Isomerase</keyword>
<dbReference type="GO" id="GO:0009298">
    <property type="term" value="P:GDP-mannose biosynthetic process"/>
    <property type="evidence" value="ECO:0007669"/>
    <property type="project" value="UniProtKB-UniPathway"/>
</dbReference>
<evidence type="ECO:0000256" key="1">
    <source>
        <dbReference type="ARBA" id="ARBA00000757"/>
    </source>
</evidence>
<organism evidence="22 23">
    <name type="scientific">Hucho hucho</name>
    <name type="common">huchen</name>
    <dbReference type="NCBI Taxonomy" id="62062"/>
    <lineage>
        <taxon>Eukaryota</taxon>
        <taxon>Metazoa</taxon>
        <taxon>Chordata</taxon>
        <taxon>Craniata</taxon>
        <taxon>Vertebrata</taxon>
        <taxon>Euteleostomi</taxon>
        <taxon>Actinopterygii</taxon>
        <taxon>Neopterygii</taxon>
        <taxon>Teleostei</taxon>
        <taxon>Protacanthopterygii</taxon>
        <taxon>Salmoniformes</taxon>
        <taxon>Salmonidae</taxon>
        <taxon>Salmoninae</taxon>
        <taxon>Hucho</taxon>
    </lineage>
</organism>
<feature type="binding site" evidence="15">
    <location>
        <position position="301"/>
    </location>
    <ligand>
        <name>Zn(2+)</name>
        <dbReference type="ChEBI" id="CHEBI:29105"/>
    </ligand>
</feature>
<dbReference type="FunFam" id="1.10.441.10:FF:000001">
    <property type="entry name" value="Mannose-6-phosphate isomerase"/>
    <property type="match status" value="1"/>
</dbReference>